<proteinExistence type="predicted"/>
<dbReference type="EMBL" id="BHXC01000006">
    <property type="protein sequence ID" value="GCB88710.1"/>
    <property type="molecule type" value="Genomic_DNA"/>
</dbReference>
<accession>A0A401QTK4</accession>
<comment type="caution">
    <text evidence="2">The sequence shown here is derived from an EMBL/GenBank/DDBJ whole genome shotgun (WGS) entry which is preliminary data.</text>
</comment>
<evidence type="ECO:0000313" key="2">
    <source>
        <dbReference type="EMBL" id="GCB88710.1"/>
    </source>
</evidence>
<evidence type="ECO:0008006" key="4">
    <source>
        <dbReference type="Google" id="ProtNLM"/>
    </source>
</evidence>
<sequence length="109" mass="11739">MAEALSRRERFLLAQMEQDLRGQDAELDRRLTTMRWDDVPPPPVPPPDRHGGCAVSHLLGAVLTGLLGAARTAATVVAVPACTTVWGLMLACLARLMGRWARLGSADHG</sequence>
<evidence type="ECO:0000256" key="1">
    <source>
        <dbReference type="SAM" id="Phobius"/>
    </source>
</evidence>
<dbReference type="Proteomes" id="UP000288351">
    <property type="component" value="Unassembled WGS sequence"/>
</dbReference>
<organism evidence="2 3">
    <name type="scientific">Streptomyces noursei</name>
    <name type="common">Streptomyces albulus</name>
    <dbReference type="NCBI Taxonomy" id="1971"/>
    <lineage>
        <taxon>Bacteria</taxon>
        <taxon>Bacillati</taxon>
        <taxon>Actinomycetota</taxon>
        <taxon>Actinomycetes</taxon>
        <taxon>Kitasatosporales</taxon>
        <taxon>Streptomycetaceae</taxon>
        <taxon>Streptomyces</taxon>
    </lineage>
</organism>
<dbReference type="AlphaFoldDB" id="A0A401QTK4"/>
<keyword evidence="1" id="KW-1133">Transmembrane helix</keyword>
<evidence type="ECO:0000313" key="3">
    <source>
        <dbReference type="Proteomes" id="UP000288351"/>
    </source>
</evidence>
<dbReference type="InterPro" id="IPR021401">
    <property type="entry name" value="DUF3040"/>
</dbReference>
<keyword evidence="1" id="KW-0472">Membrane</keyword>
<dbReference type="Pfam" id="PF11239">
    <property type="entry name" value="DUF3040"/>
    <property type="match status" value="1"/>
</dbReference>
<reference evidence="2 3" key="1">
    <citation type="journal article" date="2019" name="Microbiol. Resour. Announc.">
        <title>Draft Genome Sequence of the Most Traditional epsilon-Poly-l-Lysine Producer, Streptomyces albulus NBRC14147.</title>
        <authorList>
            <person name="Yamanaka K."/>
            <person name="Hamano Y."/>
        </authorList>
    </citation>
    <scope>NUCLEOTIDE SEQUENCE [LARGE SCALE GENOMIC DNA]</scope>
    <source>
        <strain evidence="2 3">NBRC 14147</strain>
    </source>
</reference>
<keyword evidence="1" id="KW-0812">Transmembrane</keyword>
<name>A0A401QTK4_STRNR</name>
<protein>
    <recommendedName>
        <fullName evidence="4">DUF3040 domain-containing protein</fullName>
    </recommendedName>
</protein>
<feature type="transmembrane region" description="Helical" evidence="1">
    <location>
        <begin position="73"/>
        <end position="94"/>
    </location>
</feature>
<dbReference type="RefSeq" id="WP_016570351.1">
    <property type="nucleotide sequence ID" value="NZ_BHXC01000006.1"/>
</dbReference>
<gene>
    <name evidence="2" type="ORF">SALB_01382</name>
</gene>